<evidence type="ECO:0000313" key="3">
    <source>
        <dbReference type="Proteomes" id="UP000030746"/>
    </source>
</evidence>
<reference evidence="2 3" key="1">
    <citation type="journal article" date="2013" name="Nature">
        <title>Insights into bilaterian evolution from three spiralian genomes.</title>
        <authorList>
            <person name="Simakov O."/>
            <person name="Marletaz F."/>
            <person name="Cho S.J."/>
            <person name="Edsinger-Gonzales E."/>
            <person name="Havlak P."/>
            <person name="Hellsten U."/>
            <person name="Kuo D.H."/>
            <person name="Larsson T."/>
            <person name="Lv J."/>
            <person name="Arendt D."/>
            <person name="Savage R."/>
            <person name="Osoegawa K."/>
            <person name="de Jong P."/>
            <person name="Grimwood J."/>
            <person name="Chapman J.A."/>
            <person name="Shapiro H."/>
            <person name="Aerts A."/>
            <person name="Otillar R.P."/>
            <person name="Terry A.Y."/>
            <person name="Boore J.L."/>
            <person name="Grigoriev I.V."/>
            <person name="Lindberg D.R."/>
            <person name="Seaver E.C."/>
            <person name="Weisblat D.A."/>
            <person name="Putnam N.H."/>
            <person name="Rokhsar D.S."/>
        </authorList>
    </citation>
    <scope>NUCLEOTIDE SEQUENCE [LARGE SCALE GENOMIC DNA]</scope>
</reference>
<feature type="non-terminal residue" evidence="2">
    <location>
        <position position="1"/>
    </location>
</feature>
<dbReference type="GO" id="GO:0030041">
    <property type="term" value="P:actin filament polymerization"/>
    <property type="evidence" value="ECO:0007669"/>
    <property type="project" value="TreeGrafter"/>
</dbReference>
<dbReference type="InterPro" id="IPR019393">
    <property type="entry name" value="WASH_strumpellin"/>
</dbReference>
<proteinExistence type="inferred from homology"/>
<dbReference type="PANTHER" id="PTHR15691:SF6">
    <property type="entry name" value="WASH COMPLEX SUBUNIT 5"/>
    <property type="match status" value="1"/>
</dbReference>
<evidence type="ECO:0000256" key="1">
    <source>
        <dbReference type="ARBA" id="ARBA00006224"/>
    </source>
</evidence>
<dbReference type="Proteomes" id="UP000030746">
    <property type="component" value="Unassembled WGS sequence"/>
</dbReference>
<dbReference type="STRING" id="225164.V4BY78"/>
<dbReference type="EMBL" id="KB201877">
    <property type="protein sequence ID" value="ESO94074.1"/>
    <property type="molecule type" value="Genomic_DNA"/>
</dbReference>
<dbReference type="GO" id="GO:0051125">
    <property type="term" value="P:regulation of actin nucleation"/>
    <property type="evidence" value="ECO:0007669"/>
    <property type="project" value="TreeGrafter"/>
</dbReference>
<comment type="similarity">
    <text evidence="1">Belongs to the strumpellin family.</text>
</comment>
<dbReference type="GeneID" id="20243960"/>
<dbReference type="PANTHER" id="PTHR15691">
    <property type="entry name" value="WASH COMPLEX SUBUNIT 5"/>
    <property type="match status" value="1"/>
</dbReference>
<dbReference type="GO" id="GO:0005768">
    <property type="term" value="C:endosome"/>
    <property type="evidence" value="ECO:0007669"/>
    <property type="project" value="TreeGrafter"/>
</dbReference>
<feature type="non-terminal residue" evidence="2">
    <location>
        <position position="151"/>
    </location>
</feature>
<protein>
    <submittedName>
        <fullName evidence="2">Uncharacterized protein</fullName>
    </submittedName>
</protein>
<gene>
    <name evidence="2" type="ORF">LOTGIDRAFT_176734</name>
</gene>
<dbReference type="RefSeq" id="XP_009055238.1">
    <property type="nucleotide sequence ID" value="XM_009056990.1"/>
</dbReference>
<accession>V4BY78</accession>
<dbReference type="AlphaFoldDB" id="V4BY78"/>
<evidence type="ECO:0000313" key="2">
    <source>
        <dbReference type="EMBL" id="ESO94074.1"/>
    </source>
</evidence>
<organism evidence="2 3">
    <name type="scientific">Lottia gigantea</name>
    <name type="common">Giant owl limpet</name>
    <dbReference type="NCBI Taxonomy" id="225164"/>
    <lineage>
        <taxon>Eukaryota</taxon>
        <taxon>Metazoa</taxon>
        <taxon>Spiralia</taxon>
        <taxon>Lophotrochozoa</taxon>
        <taxon>Mollusca</taxon>
        <taxon>Gastropoda</taxon>
        <taxon>Patellogastropoda</taxon>
        <taxon>Lottioidea</taxon>
        <taxon>Lottiidae</taxon>
        <taxon>Lottia</taxon>
    </lineage>
</organism>
<name>V4BY78_LOTGI</name>
<dbReference type="GO" id="GO:0071203">
    <property type="term" value="C:WASH complex"/>
    <property type="evidence" value="ECO:0007669"/>
    <property type="project" value="InterPro"/>
</dbReference>
<dbReference type="CTD" id="20243960"/>
<dbReference type="KEGG" id="lgi:LOTGIDRAFT_176734"/>
<sequence length="151" mass="17475">VLDWQSVYQSTAIPIPRFPPVDESVNFIGRLAREILRITDSRTTIYIDQMKAWYDVKTKQEVANRTLFQQIHRAVGGFGLSGLDRLLCFIYIVESSGKFWTVREQWEVLDCQRAVGSFGLSGLDRLLCFMIVKELQNFQLNLQRGVIRDKS</sequence>
<dbReference type="Pfam" id="PF10266">
    <property type="entry name" value="Strumpellin"/>
    <property type="match status" value="2"/>
</dbReference>
<dbReference type="GO" id="GO:0140285">
    <property type="term" value="P:endosome fission"/>
    <property type="evidence" value="ECO:0007669"/>
    <property type="project" value="TreeGrafter"/>
</dbReference>
<dbReference type="HOGENOM" id="CLU_1736021_0_0_1"/>
<dbReference type="OrthoDB" id="565118at2759"/>
<dbReference type="GO" id="GO:0007032">
    <property type="term" value="P:endosome organization"/>
    <property type="evidence" value="ECO:0007669"/>
    <property type="project" value="TreeGrafter"/>
</dbReference>
<keyword evidence="3" id="KW-1185">Reference proteome</keyword>